<organism evidence="1 2">
    <name type="scientific">Camellia lanceoleosa</name>
    <dbReference type="NCBI Taxonomy" id="1840588"/>
    <lineage>
        <taxon>Eukaryota</taxon>
        <taxon>Viridiplantae</taxon>
        <taxon>Streptophyta</taxon>
        <taxon>Embryophyta</taxon>
        <taxon>Tracheophyta</taxon>
        <taxon>Spermatophyta</taxon>
        <taxon>Magnoliopsida</taxon>
        <taxon>eudicotyledons</taxon>
        <taxon>Gunneridae</taxon>
        <taxon>Pentapetalae</taxon>
        <taxon>asterids</taxon>
        <taxon>Ericales</taxon>
        <taxon>Theaceae</taxon>
        <taxon>Camellia</taxon>
    </lineage>
</organism>
<dbReference type="Proteomes" id="UP001060215">
    <property type="component" value="Chromosome 1"/>
</dbReference>
<evidence type="ECO:0000313" key="1">
    <source>
        <dbReference type="EMBL" id="KAI8032367.1"/>
    </source>
</evidence>
<sequence>MSEYLVRIGTLEEESEKSISDQRKMLEEKEGLMVQVKDLEREVESLWNQNSDLEEQLRRVQEKEETKSYEDDDDDFEFPCVCENPSCADDIFYNGHIRPVFPIFGRDLLFSDVENCKGEVNSSKPPTPSPIRIPLAKLMSEDCDPPLCSFSKADELDGVPVGTYCV</sequence>
<protein>
    <submittedName>
        <fullName evidence="1">Uncharacterized protein</fullName>
    </submittedName>
</protein>
<keyword evidence="2" id="KW-1185">Reference proteome</keyword>
<dbReference type="EMBL" id="CM045758">
    <property type="protein sequence ID" value="KAI8032367.1"/>
    <property type="molecule type" value="Genomic_DNA"/>
</dbReference>
<accession>A0ACC0J531</accession>
<name>A0ACC0J531_9ERIC</name>
<evidence type="ECO:0000313" key="2">
    <source>
        <dbReference type="Proteomes" id="UP001060215"/>
    </source>
</evidence>
<gene>
    <name evidence="1" type="ORF">LOK49_LG01G04039</name>
</gene>
<proteinExistence type="predicted"/>
<comment type="caution">
    <text evidence="1">The sequence shown here is derived from an EMBL/GenBank/DDBJ whole genome shotgun (WGS) entry which is preliminary data.</text>
</comment>
<reference evidence="1 2" key="1">
    <citation type="journal article" date="2022" name="Plant J.">
        <title>Chromosome-level genome of Camellia lanceoleosa provides a valuable resource for understanding genome evolution and self-incompatibility.</title>
        <authorList>
            <person name="Gong W."/>
            <person name="Xiao S."/>
            <person name="Wang L."/>
            <person name="Liao Z."/>
            <person name="Chang Y."/>
            <person name="Mo W."/>
            <person name="Hu G."/>
            <person name="Li W."/>
            <person name="Zhao G."/>
            <person name="Zhu H."/>
            <person name="Hu X."/>
            <person name="Ji K."/>
            <person name="Xiang X."/>
            <person name="Song Q."/>
            <person name="Yuan D."/>
            <person name="Jin S."/>
            <person name="Zhang L."/>
        </authorList>
    </citation>
    <scope>NUCLEOTIDE SEQUENCE [LARGE SCALE GENOMIC DNA]</scope>
    <source>
        <strain evidence="1">SQ_2022a</strain>
    </source>
</reference>